<accession>A0A4Q7YD71</accession>
<comment type="caution">
    <text evidence="2">The sequence shown here is derived from an EMBL/GenBank/DDBJ whole genome shotgun (WGS) entry which is preliminary data.</text>
</comment>
<evidence type="ECO:0000256" key="1">
    <source>
        <dbReference type="SAM" id="Phobius"/>
    </source>
</evidence>
<proteinExistence type="predicted"/>
<dbReference type="Proteomes" id="UP000292507">
    <property type="component" value="Unassembled WGS sequence"/>
</dbReference>
<keyword evidence="3" id="KW-1185">Reference proteome</keyword>
<dbReference type="AlphaFoldDB" id="A0A4Q7YD71"/>
<gene>
    <name evidence="2" type="ORF">BKA19_4376</name>
</gene>
<feature type="transmembrane region" description="Helical" evidence="1">
    <location>
        <begin position="175"/>
        <end position="193"/>
    </location>
</feature>
<protein>
    <submittedName>
        <fullName evidence="2">ABC-2 type transport system permease protein</fullName>
    </submittedName>
</protein>
<name>A0A4Q7YD71_9ACTN</name>
<dbReference type="EMBL" id="SHKV01000001">
    <property type="protein sequence ID" value="RZU34604.1"/>
    <property type="molecule type" value="Genomic_DNA"/>
</dbReference>
<keyword evidence="1" id="KW-1133">Transmembrane helix</keyword>
<keyword evidence="1" id="KW-0472">Membrane</keyword>
<feature type="transmembrane region" description="Helical" evidence="1">
    <location>
        <begin position="147"/>
        <end position="168"/>
    </location>
</feature>
<feature type="transmembrane region" description="Helical" evidence="1">
    <location>
        <begin position="222"/>
        <end position="245"/>
    </location>
</feature>
<organism evidence="2 3">
    <name type="scientific">Blastococcus saxobsidens</name>
    <dbReference type="NCBI Taxonomy" id="138336"/>
    <lineage>
        <taxon>Bacteria</taxon>
        <taxon>Bacillati</taxon>
        <taxon>Actinomycetota</taxon>
        <taxon>Actinomycetes</taxon>
        <taxon>Geodermatophilales</taxon>
        <taxon>Geodermatophilaceae</taxon>
        <taxon>Blastococcus</taxon>
    </lineage>
</organism>
<evidence type="ECO:0000313" key="3">
    <source>
        <dbReference type="Proteomes" id="UP000292507"/>
    </source>
</evidence>
<feature type="transmembrane region" description="Helical" evidence="1">
    <location>
        <begin position="25"/>
        <end position="43"/>
    </location>
</feature>
<evidence type="ECO:0000313" key="2">
    <source>
        <dbReference type="EMBL" id="RZU34604.1"/>
    </source>
</evidence>
<reference evidence="2 3" key="1">
    <citation type="submission" date="2019-02" db="EMBL/GenBank/DDBJ databases">
        <title>Sequencing the genomes of 1000 actinobacteria strains.</title>
        <authorList>
            <person name="Klenk H.-P."/>
        </authorList>
    </citation>
    <scope>NUCLEOTIDE SEQUENCE [LARGE SCALE GENOMIC DNA]</scope>
    <source>
        <strain evidence="2 3">DSM 44509</strain>
    </source>
</reference>
<sequence>MTRGVPFRSLVASEWTKLRSLRSTWWCTALYLLVVGAGGWFGAAITQSAPQPDLAVGSALTGFGFGQIVLVVFAVLAVTGEFRTGMVLASFTSVPRRGRLLLAKTVVVAVWCVLLSSSLALFCWFAAGRLTYVEGGIPLTDPGVVRQLGVQVAAATLTGVLALGLGALLRSSAGALGVSFGVLFLLHPLLAISETSAGERIGRFVPALRVGEDAFLAVQTTWQLGLLVLGSWAVATWVLGAVLLAHRDV</sequence>
<feature type="transmembrane region" description="Helical" evidence="1">
    <location>
        <begin position="100"/>
        <end position="127"/>
    </location>
</feature>
<feature type="transmembrane region" description="Helical" evidence="1">
    <location>
        <begin position="55"/>
        <end position="79"/>
    </location>
</feature>
<keyword evidence="1" id="KW-0812">Transmembrane</keyword>